<proteinExistence type="predicted"/>
<keyword evidence="3" id="KW-0732">Signal</keyword>
<keyword evidence="1" id="KW-0328">Glycosyltransferase</keyword>
<dbReference type="Gene3D" id="3.40.50.2000">
    <property type="entry name" value="Glycogen Phosphorylase B"/>
    <property type="match status" value="2"/>
</dbReference>
<keyword evidence="5" id="KW-1185">Reference proteome</keyword>
<dbReference type="RefSeq" id="WP_284256356.1">
    <property type="nucleotide sequence ID" value="NZ_BSOS01000007.1"/>
</dbReference>
<reference evidence="5" key="1">
    <citation type="journal article" date="2019" name="Int. J. Syst. Evol. Microbiol.">
        <title>The Global Catalogue of Microorganisms (GCM) 10K type strain sequencing project: providing services to taxonomists for standard genome sequencing and annotation.</title>
        <authorList>
            <consortium name="The Broad Institute Genomics Platform"/>
            <consortium name="The Broad Institute Genome Sequencing Center for Infectious Disease"/>
            <person name="Wu L."/>
            <person name="Ma J."/>
        </authorList>
    </citation>
    <scope>NUCLEOTIDE SEQUENCE [LARGE SCALE GENOMIC DNA]</scope>
    <source>
        <strain evidence="5">NBRC 112502</strain>
    </source>
</reference>
<dbReference type="EMBL" id="BSOS01000007">
    <property type="protein sequence ID" value="GLR65821.1"/>
    <property type="molecule type" value="Genomic_DNA"/>
</dbReference>
<accession>A0ABQ6A4P0</accession>
<protein>
    <submittedName>
        <fullName evidence="4">Heptosyltransferase</fullName>
    </submittedName>
</protein>
<evidence type="ECO:0000313" key="4">
    <source>
        <dbReference type="EMBL" id="GLR65821.1"/>
    </source>
</evidence>
<dbReference type="InterPro" id="IPR051199">
    <property type="entry name" value="LPS_LOS_Heptosyltrfase"/>
</dbReference>
<evidence type="ECO:0000256" key="3">
    <source>
        <dbReference type="SAM" id="SignalP"/>
    </source>
</evidence>
<dbReference type="PANTHER" id="PTHR30160:SF1">
    <property type="entry name" value="LIPOPOLYSACCHARIDE 1,2-N-ACETYLGLUCOSAMINETRANSFERASE-RELATED"/>
    <property type="match status" value="1"/>
</dbReference>
<gene>
    <name evidence="4" type="ORF">GCM10010909_04990</name>
</gene>
<dbReference type="InterPro" id="IPR002201">
    <property type="entry name" value="Glyco_trans_9"/>
</dbReference>
<name>A0ABQ6A4P0_9PROT</name>
<evidence type="ECO:0000256" key="2">
    <source>
        <dbReference type="ARBA" id="ARBA00022679"/>
    </source>
</evidence>
<organism evidence="4 5">
    <name type="scientific">Acidocella aquatica</name>
    <dbReference type="NCBI Taxonomy" id="1922313"/>
    <lineage>
        <taxon>Bacteria</taxon>
        <taxon>Pseudomonadati</taxon>
        <taxon>Pseudomonadota</taxon>
        <taxon>Alphaproteobacteria</taxon>
        <taxon>Acetobacterales</taxon>
        <taxon>Acidocellaceae</taxon>
        <taxon>Acidocella</taxon>
    </lineage>
</organism>
<comment type="caution">
    <text evidence="4">The sequence shown here is derived from an EMBL/GenBank/DDBJ whole genome shotgun (WGS) entry which is preliminary data.</text>
</comment>
<dbReference type="Pfam" id="PF01075">
    <property type="entry name" value="Glyco_transf_9"/>
    <property type="match status" value="1"/>
</dbReference>
<keyword evidence="2" id="KW-0808">Transferase</keyword>
<evidence type="ECO:0000256" key="1">
    <source>
        <dbReference type="ARBA" id="ARBA00022676"/>
    </source>
</evidence>
<dbReference type="CDD" id="cd03789">
    <property type="entry name" value="GT9_LPS_heptosyltransferase"/>
    <property type="match status" value="1"/>
</dbReference>
<sequence>MKILVIKHGALGDILLSLPAMAAIRAAHPRAHITLLTTRPFAPLLAASPWFDAIETDARPKFWNLPALWRLRRQLRGFAMVYDLQTSGRSSGYFTLAGRPPWSGIAKGCAFPDADPARETTHTRERLEGQMRAAGIAGLPAPNLSWLLRADISGFNLPEQFILLVPGAAPHRPEKRWPEQNFAKLAQSLPLPAVIVGGKAEVELARAIPGLNLAGQTDFFELAAITARASLAIGNDTGPMHLAAVLGIPSVVLFSAASDPALTAPRYPDGGWPVILRAPNLRDLPVAQVLASLP</sequence>
<feature type="chain" id="PRO_5045126507" evidence="3">
    <location>
        <begin position="23"/>
        <end position="294"/>
    </location>
</feature>
<dbReference type="Proteomes" id="UP001156641">
    <property type="component" value="Unassembled WGS sequence"/>
</dbReference>
<dbReference type="SUPFAM" id="SSF53756">
    <property type="entry name" value="UDP-Glycosyltransferase/glycogen phosphorylase"/>
    <property type="match status" value="1"/>
</dbReference>
<feature type="signal peptide" evidence="3">
    <location>
        <begin position="1"/>
        <end position="22"/>
    </location>
</feature>
<evidence type="ECO:0000313" key="5">
    <source>
        <dbReference type="Proteomes" id="UP001156641"/>
    </source>
</evidence>
<dbReference type="PANTHER" id="PTHR30160">
    <property type="entry name" value="TETRAACYLDISACCHARIDE 4'-KINASE-RELATED"/>
    <property type="match status" value="1"/>
</dbReference>